<dbReference type="PROSITE" id="PS50931">
    <property type="entry name" value="HTH_LYSR"/>
    <property type="match status" value="1"/>
</dbReference>
<evidence type="ECO:0000256" key="3">
    <source>
        <dbReference type="ARBA" id="ARBA00023125"/>
    </source>
</evidence>
<dbReference type="InterPro" id="IPR036390">
    <property type="entry name" value="WH_DNA-bd_sf"/>
</dbReference>
<evidence type="ECO:0000313" key="7">
    <source>
        <dbReference type="Proteomes" id="UP000214603"/>
    </source>
</evidence>
<accession>A0A225N3Q3</accession>
<keyword evidence="7" id="KW-1185">Reference proteome</keyword>
<dbReference type="Pfam" id="PF00126">
    <property type="entry name" value="HTH_1"/>
    <property type="match status" value="1"/>
</dbReference>
<dbReference type="InterPro" id="IPR000847">
    <property type="entry name" value="LysR_HTH_N"/>
</dbReference>
<dbReference type="SUPFAM" id="SSF53850">
    <property type="entry name" value="Periplasmic binding protein-like II"/>
    <property type="match status" value="1"/>
</dbReference>
<dbReference type="GO" id="GO:0043565">
    <property type="term" value="F:sequence-specific DNA binding"/>
    <property type="evidence" value="ECO:0007669"/>
    <property type="project" value="TreeGrafter"/>
</dbReference>
<dbReference type="EMBL" id="NJIH01000002">
    <property type="protein sequence ID" value="OWT65669.1"/>
    <property type="molecule type" value="Genomic_DNA"/>
</dbReference>
<dbReference type="PANTHER" id="PTHR30427">
    <property type="entry name" value="TRANSCRIPTIONAL ACTIVATOR PROTEIN LYSR"/>
    <property type="match status" value="1"/>
</dbReference>
<evidence type="ECO:0000256" key="2">
    <source>
        <dbReference type="ARBA" id="ARBA00023015"/>
    </source>
</evidence>
<dbReference type="OrthoDB" id="8849678at2"/>
<dbReference type="RefSeq" id="WP_088601819.1">
    <property type="nucleotide sequence ID" value="NZ_NJIH01000002.1"/>
</dbReference>
<dbReference type="PANTHER" id="PTHR30427:SF1">
    <property type="entry name" value="TRANSCRIPTIONAL ACTIVATOR PROTEIN LYSR"/>
    <property type="match status" value="1"/>
</dbReference>
<dbReference type="Gene3D" id="3.40.190.290">
    <property type="match status" value="1"/>
</dbReference>
<dbReference type="InterPro" id="IPR036388">
    <property type="entry name" value="WH-like_DNA-bd_sf"/>
</dbReference>
<evidence type="ECO:0000313" key="6">
    <source>
        <dbReference type="EMBL" id="OWT65669.1"/>
    </source>
</evidence>
<dbReference type="SUPFAM" id="SSF46785">
    <property type="entry name" value="Winged helix' DNA-binding domain"/>
    <property type="match status" value="1"/>
</dbReference>
<evidence type="ECO:0000259" key="5">
    <source>
        <dbReference type="PROSITE" id="PS50931"/>
    </source>
</evidence>
<dbReference type="GO" id="GO:0009089">
    <property type="term" value="P:lysine biosynthetic process via diaminopimelate"/>
    <property type="evidence" value="ECO:0007669"/>
    <property type="project" value="TreeGrafter"/>
</dbReference>
<dbReference type="GO" id="GO:0003700">
    <property type="term" value="F:DNA-binding transcription factor activity"/>
    <property type="evidence" value="ECO:0007669"/>
    <property type="project" value="InterPro"/>
</dbReference>
<name>A0A225N3Q3_9BURK</name>
<evidence type="ECO:0000256" key="4">
    <source>
        <dbReference type="ARBA" id="ARBA00023163"/>
    </source>
</evidence>
<dbReference type="GO" id="GO:0010628">
    <property type="term" value="P:positive regulation of gene expression"/>
    <property type="evidence" value="ECO:0007669"/>
    <property type="project" value="TreeGrafter"/>
</dbReference>
<evidence type="ECO:0000256" key="1">
    <source>
        <dbReference type="ARBA" id="ARBA00009437"/>
    </source>
</evidence>
<dbReference type="AlphaFoldDB" id="A0A225N3Q3"/>
<reference evidence="7" key="1">
    <citation type="submission" date="2017-06" db="EMBL/GenBank/DDBJ databases">
        <title>Herbaspirillum phytohormonus sp. nov., isolated from the root nodule of Robinia pseudoacacia in lead-zinc mine.</title>
        <authorList>
            <person name="Fan M."/>
            <person name="Lin Y."/>
        </authorList>
    </citation>
    <scope>NUCLEOTIDE SEQUENCE [LARGE SCALE GENOMIC DNA]</scope>
    <source>
        <strain evidence="7">SC-089</strain>
    </source>
</reference>
<proteinExistence type="inferred from homology"/>
<dbReference type="PRINTS" id="PR00039">
    <property type="entry name" value="HTHLYSR"/>
</dbReference>
<dbReference type="InterPro" id="IPR005119">
    <property type="entry name" value="LysR_subst-bd"/>
</dbReference>
<dbReference type="Gene3D" id="1.10.10.10">
    <property type="entry name" value="Winged helix-like DNA-binding domain superfamily/Winged helix DNA-binding domain"/>
    <property type="match status" value="1"/>
</dbReference>
<organism evidence="6 7">
    <name type="scientific">Candidimonas nitroreducens</name>
    <dbReference type="NCBI Taxonomy" id="683354"/>
    <lineage>
        <taxon>Bacteria</taxon>
        <taxon>Pseudomonadati</taxon>
        <taxon>Pseudomonadota</taxon>
        <taxon>Betaproteobacteria</taxon>
        <taxon>Burkholderiales</taxon>
        <taxon>Alcaligenaceae</taxon>
        <taxon>Candidimonas</taxon>
    </lineage>
</organism>
<dbReference type="Pfam" id="PF03466">
    <property type="entry name" value="LysR_substrate"/>
    <property type="match status" value="1"/>
</dbReference>
<keyword evidence="2" id="KW-0805">Transcription regulation</keyword>
<keyword evidence="4" id="KW-0804">Transcription</keyword>
<keyword evidence="3" id="KW-0238">DNA-binding</keyword>
<sequence length="340" mass="36044">MIAGSIEASFSGRRANTLPLRGTHGNSIKLVYKGLAMARRLGSQHLDAFQAIVATGSMTKAARERHTSQPQISRLVGQLEDIVGFAVFARKGTRISLSPEGARLYAEIEKHYIGIASVEAAAADIRSFTTEHIRFVAMPRLAGGLLSRAVACLKHDHPETRVSIHVAGANALQERIKAGIDDIGLVMSYGQLSSEVDTIPIATLPCVCVLPPGHSLSRSAQISAADLAAEDLITFVRGSSLAAAIDGYFAQSGVQPRIVAETELGASACALVAAGIGVSLMNPIAALEESQKVDLVVRPLRAAFTATLALMYAHRLRHGLLLKRFGAYIRADLANSQGCM</sequence>
<dbReference type="Proteomes" id="UP000214603">
    <property type="component" value="Unassembled WGS sequence"/>
</dbReference>
<comment type="caution">
    <text evidence="6">The sequence shown here is derived from an EMBL/GenBank/DDBJ whole genome shotgun (WGS) entry which is preliminary data.</text>
</comment>
<gene>
    <name evidence="6" type="ORF">CEY11_02700</name>
</gene>
<feature type="domain" description="HTH lysR-type" evidence="5">
    <location>
        <begin position="41"/>
        <end position="98"/>
    </location>
</feature>
<protein>
    <submittedName>
        <fullName evidence="6">Transcriptional regulator</fullName>
    </submittedName>
</protein>
<comment type="similarity">
    <text evidence="1">Belongs to the LysR transcriptional regulatory family.</text>
</comment>